<accession>A0A494TED7</accession>
<name>A0A494TED7_SPHPE</name>
<organism evidence="1 2">
    <name type="scientific">Sphingomonas paeninsulae</name>
    <dbReference type="NCBI Taxonomy" id="2319844"/>
    <lineage>
        <taxon>Bacteria</taxon>
        <taxon>Pseudomonadati</taxon>
        <taxon>Pseudomonadota</taxon>
        <taxon>Alphaproteobacteria</taxon>
        <taxon>Sphingomonadales</taxon>
        <taxon>Sphingomonadaceae</taxon>
        <taxon>Sphingomonas</taxon>
    </lineage>
</organism>
<dbReference type="AlphaFoldDB" id="A0A494TED7"/>
<reference evidence="1 2" key="1">
    <citation type="submission" date="2018-09" db="EMBL/GenBank/DDBJ databases">
        <title>Sphingomonas peninsula sp. nov., isolated from fildes peninsula, Antarctic soil.</title>
        <authorList>
            <person name="Yingchao G."/>
        </authorList>
    </citation>
    <scope>NUCLEOTIDE SEQUENCE [LARGE SCALE GENOMIC DNA]</scope>
    <source>
        <strain evidence="1 2">YZ-8</strain>
    </source>
</reference>
<gene>
    <name evidence="1" type="ORF">D3Y57_19025</name>
</gene>
<dbReference type="EMBL" id="CP032829">
    <property type="protein sequence ID" value="AYJ87630.1"/>
    <property type="molecule type" value="Genomic_DNA"/>
</dbReference>
<evidence type="ECO:0000313" key="2">
    <source>
        <dbReference type="Proteomes" id="UP000276254"/>
    </source>
</evidence>
<evidence type="ECO:0000313" key="1">
    <source>
        <dbReference type="EMBL" id="AYJ87630.1"/>
    </source>
</evidence>
<keyword evidence="2" id="KW-1185">Reference proteome</keyword>
<dbReference type="KEGG" id="spha:D3Y57_19025"/>
<sequence>MFEWLTQRPAITAPLIKAKDVVDEINHWIGQSNAWKERSFSAQSKLDAIIALETPNMASIGRRMAKIARGDV</sequence>
<dbReference type="RefSeq" id="WP_121155198.1">
    <property type="nucleotide sequence ID" value="NZ_CP032829.1"/>
</dbReference>
<dbReference type="Proteomes" id="UP000276254">
    <property type="component" value="Chromosome"/>
</dbReference>
<protein>
    <submittedName>
        <fullName evidence="1">Uncharacterized protein</fullName>
    </submittedName>
</protein>
<proteinExistence type="predicted"/>